<dbReference type="SUPFAM" id="SSF81606">
    <property type="entry name" value="PP2C-like"/>
    <property type="match status" value="1"/>
</dbReference>
<feature type="domain" description="PPM-type phosphatase" evidence="2">
    <location>
        <begin position="134"/>
        <end position="476"/>
    </location>
</feature>
<dbReference type="PANTHER" id="PTHR21586:SF0">
    <property type="entry name" value="PP2C-LIKE DOMAIN-CONTAINING PROTEIN CG9801"/>
    <property type="match status" value="1"/>
</dbReference>
<dbReference type="AlphaFoldDB" id="A0A1Y3BVS8"/>
<protein>
    <submittedName>
        <fullName evidence="3">PP2C-like protein domain-containing protein CG9801-like protein</fullName>
    </submittedName>
</protein>
<feature type="region of interest" description="Disordered" evidence="1">
    <location>
        <begin position="360"/>
        <end position="399"/>
    </location>
</feature>
<dbReference type="Proteomes" id="UP000194236">
    <property type="component" value="Unassembled WGS sequence"/>
</dbReference>
<evidence type="ECO:0000259" key="2">
    <source>
        <dbReference type="PROSITE" id="PS51746"/>
    </source>
</evidence>
<accession>A0A1Y3BVS8</accession>
<keyword evidence="4" id="KW-1185">Reference proteome</keyword>
<sequence>MPVKEIELLETNIVAACTGPDDGLLTINSSSKPFEVALDDGIDFIDEDYPDSSLSSNGGSDDHSSPQNSAKLSTSSVISSTDTGDVITFSDTSARHTKSSSSNNHEIMIEPVAGVNNWNRFNDFAYGLSTTLYESHPSTKQRAGDPIADSYAICVRENSAILALADGVNWGEKACLASRCAIHGCVDYLNKALYSAATDSNRSRNTMDIFIALLRSFNAAHNMILAQGGHLTTLCAAVICQLKDSDRFIVCTCNVGDSLAYVYSTKYGVREITQGSHDIFSMRDMRDALGALGPVSGSEPELNNLTVSMTIVDVDDIVFLTSDGISDNFDPVVGKFAIPKKDLPKNCDINDNHMMMDTTTTTTTNTNNSNCEKTKRMKVRKIVQRSNSNPEKSSTKCRLNYTSKGLPLVSGQQRHELTLLRMEDLIMNGVNGISSSFNSNNNGDENSSNHNNNNNNNNNNYNQITAKDLCLLMVDFSTKLTMAKRRILEDPELYSDDDNGNGGDDAFDKQRRRRRMVGQKLAQLPGKLDHASIAAIQVGFYGRSLRNKKSHIYSSNDAKTMMNRQFNLSLLEARYNLKLKATLARFESQDSLESITESGPI</sequence>
<name>A0A1Y3BVS8_EURMA</name>
<dbReference type="SMART" id="SM00332">
    <property type="entry name" value="PP2Cc"/>
    <property type="match status" value="1"/>
</dbReference>
<feature type="region of interest" description="Disordered" evidence="1">
    <location>
        <begin position="436"/>
        <end position="460"/>
    </location>
</feature>
<feature type="compositionally biased region" description="Polar residues" evidence="1">
    <location>
        <begin position="66"/>
        <end position="77"/>
    </location>
</feature>
<dbReference type="Pfam" id="PF13672">
    <property type="entry name" value="PP2C_2"/>
    <property type="match status" value="1"/>
</dbReference>
<reference evidence="3 4" key="1">
    <citation type="submission" date="2017-03" db="EMBL/GenBank/DDBJ databases">
        <title>Genome Survey of Euroglyphus maynei.</title>
        <authorList>
            <person name="Arlian L.G."/>
            <person name="Morgan M.S."/>
            <person name="Rider S.D."/>
        </authorList>
    </citation>
    <scope>NUCLEOTIDE SEQUENCE [LARGE SCALE GENOMIC DNA]</scope>
    <source>
        <strain evidence="3">Arlian Lab</strain>
        <tissue evidence="3">Whole body</tissue>
    </source>
</reference>
<dbReference type="Gene3D" id="3.60.40.10">
    <property type="entry name" value="PPM-type phosphatase domain"/>
    <property type="match status" value="1"/>
</dbReference>
<evidence type="ECO:0000256" key="1">
    <source>
        <dbReference type="SAM" id="MobiDB-lite"/>
    </source>
</evidence>
<organism evidence="3 4">
    <name type="scientific">Euroglyphus maynei</name>
    <name type="common">Mayne's house dust mite</name>
    <dbReference type="NCBI Taxonomy" id="6958"/>
    <lineage>
        <taxon>Eukaryota</taxon>
        <taxon>Metazoa</taxon>
        <taxon>Ecdysozoa</taxon>
        <taxon>Arthropoda</taxon>
        <taxon>Chelicerata</taxon>
        <taxon>Arachnida</taxon>
        <taxon>Acari</taxon>
        <taxon>Acariformes</taxon>
        <taxon>Sarcoptiformes</taxon>
        <taxon>Astigmata</taxon>
        <taxon>Psoroptidia</taxon>
        <taxon>Analgoidea</taxon>
        <taxon>Pyroglyphidae</taxon>
        <taxon>Pyroglyphinae</taxon>
        <taxon>Euroglyphus</taxon>
    </lineage>
</organism>
<dbReference type="EMBL" id="MUJZ01000570">
    <property type="protein sequence ID" value="OTF84128.1"/>
    <property type="molecule type" value="Genomic_DNA"/>
</dbReference>
<dbReference type="PROSITE" id="PS51746">
    <property type="entry name" value="PPM_2"/>
    <property type="match status" value="1"/>
</dbReference>
<evidence type="ECO:0000313" key="3">
    <source>
        <dbReference type="EMBL" id="OTF84128.1"/>
    </source>
</evidence>
<dbReference type="PANTHER" id="PTHR21586">
    <property type="entry name" value="TIPA"/>
    <property type="match status" value="1"/>
</dbReference>
<gene>
    <name evidence="3" type="ORF">BLA29_002241</name>
</gene>
<evidence type="ECO:0000313" key="4">
    <source>
        <dbReference type="Proteomes" id="UP000194236"/>
    </source>
</evidence>
<dbReference type="InterPro" id="IPR001932">
    <property type="entry name" value="PPM-type_phosphatase-like_dom"/>
</dbReference>
<feature type="region of interest" description="Disordered" evidence="1">
    <location>
        <begin position="48"/>
        <end position="77"/>
    </location>
</feature>
<comment type="caution">
    <text evidence="3">The sequence shown here is derived from an EMBL/GenBank/DDBJ whole genome shotgun (WGS) entry which is preliminary data.</text>
</comment>
<dbReference type="OrthoDB" id="2556847at2759"/>
<dbReference type="InterPro" id="IPR053287">
    <property type="entry name" value="PP2C-like_domain"/>
</dbReference>
<proteinExistence type="predicted"/>
<dbReference type="InterPro" id="IPR036457">
    <property type="entry name" value="PPM-type-like_dom_sf"/>
</dbReference>
<feature type="compositionally biased region" description="Polar residues" evidence="1">
    <location>
        <begin position="384"/>
        <end position="399"/>
    </location>
</feature>